<reference evidence="1" key="1">
    <citation type="submission" date="2020-05" db="EMBL/GenBank/DDBJ databases">
        <authorList>
            <person name="Chiriac C."/>
            <person name="Salcher M."/>
            <person name="Ghai R."/>
            <person name="Kavagutti S V."/>
        </authorList>
    </citation>
    <scope>NUCLEOTIDE SEQUENCE</scope>
</reference>
<dbReference type="EMBL" id="CAEZZP010000033">
    <property type="protein sequence ID" value="CAB4769314.1"/>
    <property type="molecule type" value="Genomic_DNA"/>
</dbReference>
<organism evidence="1">
    <name type="scientific">freshwater metagenome</name>
    <dbReference type="NCBI Taxonomy" id="449393"/>
    <lineage>
        <taxon>unclassified sequences</taxon>
        <taxon>metagenomes</taxon>
        <taxon>ecological metagenomes</taxon>
    </lineage>
</organism>
<gene>
    <name evidence="1" type="ORF">UFOPK2880_00720</name>
</gene>
<protein>
    <submittedName>
        <fullName evidence="1">Unannotated protein</fullName>
    </submittedName>
</protein>
<proteinExistence type="predicted"/>
<name>A0A6J6VC40_9ZZZZ</name>
<accession>A0A6J6VC40</accession>
<dbReference type="AlphaFoldDB" id="A0A6J6VC40"/>
<sequence>MMIKPAKKWSLHKRRHNAPLTEGSSAISVAVCSGSVLVTMHQSLSTPNSSQYPDLVGKS</sequence>
<evidence type="ECO:0000313" key="1">
    <source>
        <dbReference type="EMBL" id="CAB4769314.1"/>
    </source>
</evidence>